<keyword evidence="4" id="KW-0326">Glycosidase</keyword>
<evidence type="ECO:0000259" key="5">
    <source>
        <dbReference type="Pfam" id="PF02055"/>
    </source>
</evidence>
<proteinExistence type="inferred from homology"/>
<gene>
    <name evidence="7" type="ORF">EDE15_3673</name>
</gene>
<dbReference type="EMBL" id="RSDW01000001">
    <property type="protein sequence ID" value="RSL18117.1"/>
    <property type="molecule type" value="Genomic_DNA"/>
</dbReference>
<dbReference type="Proteomes" id="UP000269669">
    <property type="component" value="Unassembled WGS sequence"/>
</dbReference>
<dbReference type="SUPFAM" id="SSF51445">
    <property type="entry name" value="(Trans)glycosidases"/>
    <property type="match status" value="1"/>
</dbReference>
<feature type="domain" description="Glycosyl hydrolase family 30 TIM-barrel" evidence="5">
    <location>
        <begin position="83"/>
        <end position="426"/>
    </location>
</feature>
<dbReference type="PROSITE" id="PS51318">
    <property type="entry name" value="TAT"/>
    <property type="match status" value="1"/>
</dbReference>
<dbReference type="GO" id="GO:0004348">
    <property type="term" value="F:glucosylceramidase activity"/>
    <property type="evidence" value="ECO:0007669"/>
    <property type="project" value="InterPro"/>
</dbReference>
<comment type="caution">
    <text evidence="7">The sequence shown here is derived from an EMBL/GenBank/DDBJ whole genome shotgun (WGS) entry which is preliminary data.</text>
</comment>
<dbReference type="Pfam" id="PF02055">
    <property type="entry name" value="Glyco_hydro_30"/>
    <property type="match status" value="1"/>
</dbReference>
<dbReference type="PANTHER" id="PTHR11069:SF23">
    <property type="entry name" value="LYSOSOMAL ACID GLUCOSYLCERAMIDASE"/>
    <property type="match status" value="1"/>
</dbReference>
<evidence type="ECO:0000256" key="3">
    <source>
        <dbReference type="ARBA" id="ARBA00022801"/>
    </source>
</evidence>
<dbReference type="Pfam" id="PF17189">
    <property type="entry name" value="Glyco_hydro_30C"/>
    <property type="match status" value="1"/>
</dbReference>
<evidence type="ECO:0000259" key="6">
    <source>
        <dbReference type="Pfam" id="PF17189"/>
    </source>
</evidence>
<dbReference type="GO" id="GO:0006680">
    <property type="term" value="P:glucosylceramide catabolic process"/>
    <property type="evidence" value="ECO:0007669"/>
    <property type="project" value="TreeGrafter"/>
</dbReference>
<evidence type="ECO:0000313" key="8">
    <source>
        <dbReference type="Proteomes" id="UP000269669"/>
    </source>
</evidence>
<dbReference type="GO" id="GO:0016020">
    <property type="term" value="C:membrane"/>
    <property type="evidence" value="ECO:0007669"/>
    <property type="project" value="GOC"/>
</dbReference>
<accession>A0A428MMH5</accession>
<dbReference type="InterPro" id="IPR006311">
    <property type="entry name" value="TAT_signal"/>
</dbReference>
<feature type="domain" description="Glycosyl hydrolase family 30 beta sandwich" evidence="6">
    <location>
        <begin position="429"/>
        <end position="487"/>
    </location>
</feature>
<dbReference type="AlphaFoldDB" id="A0A428MMH5"/>
<dbReference type="PANTHER" id="PTHR11069">
    <property type="entry name" value="GLUCOSYLCERAMIDASE"/>
    <property type="match status" value="1"/>
</dbReference>
<keyword evidence="3 4" id="KW-0378">Hydrolase</keyword>
<dbReference type="InterPro" id="IPR033452">
    <property type="entry name" value="GH30_C"/>
</dbReference>
<reference evidence="7 8" key="1">
    <citation type="submission" date="2018-12" db="EMBL/GenBank/DDBJ databases">
        <title>Sequencing of bacterial isolates from soil warming experiment in Harvard Forest, Massachusetts, USA.</title>
        <authorList>
            <person name="Deangelis K."/>
        </authorList>
    </citation>
    <scope>NUCLEOTIDE SEQUENCE [LARGE SCALE GENOMIC DNA]</scope>
    <source>
        <strain evidence="7 8">EB153</strain>
    </source>
</reference>
<dbReference type="InterPro" id="IPR013780">
    <property type="entry name" value="Glyco_hydro_b"/>
</dbReference>
<dbReference type="PRINTS" id="PR00843">
    <property type="entry name" value="GLHYDRLASE30"/>
</dbReference>
<dbReference type="Gene3D" id="2.60.40.1180">
    <property type="entry name" value="Golgi alpha-mannosidase II"/>
    <property type="match status" value="1"/>
</dbReference>
<dbReference type="InterPro" id="IPR017853">
    <property type="entry name" value="GH"/>
</dbReference>
<dbReference type="RefSeq" id="WP_260472928.1">
    <property type="nucleotide sequence ID" value="NZ_RSDW01000001.1"/>
</dbReference>
<name>A0A428MMH5_9BACT</name>
<evidence type="ECO:0000256" key="1">
    <source>
        <dbReference type="ARBA" id="ARBA00005382"/>
    </source>
</evidence>
<organism evidence="7 8">
    <name type="scientific">Edaphobacter aggregans</name>
    <dbReference type="NCBI Taxonomy" id="570835"/>
    <lineage>
        <taxon>Bacteria</taxon>
        <taxon>Pseudomonadati</taxon>
        <taxon>Acidobacteriota</taxon>
        <taxon>Terriglobia</taxon>
        <taxon>Terriglobales</taxon>
        <taxon>Acidobacteriaceae</taxon>
        <taxon>Edaphobacter</taxon>
    </lineage>
</organism>
<protein>
    <submittedName>
        <fullName evidence="7">Glucosylceramidase</fullName>
    </submittedName>
</protein>
<comment type="similarity">
    <text evidence="1 4">Belongs to the glycosyl hydrolase 30 family.</text>
</comment>
<evidence type="ECO:0000313" key="7">
    <source>
        <dbReference type="EMBL" id="RSL18117.1"/>
    </source>
</evidence>
<dbReference type="InterPro" id="IPR033453">
    <property type="entry name" value="Glyco_hydro_30_TIM-barrel"/>
</dbReference>
<keyword evidence="2" id="KW-0732">Signal</keyword>
<sequence>MMTSELNRRQFIRGVGSALAVGAVMPLGAGAQEVASAEGKVVASCVTTTKDAAWQVQPLAKPGWRWDALNLNADVSATAQTMEGFGGCFNELGWTSLQKLSEGDRESVMRELFDPSAGARFTLCRMPIGANDFSVGPYSYDETKDDFELKQFSIEHDRATLIPFIKSAQRYQPELRLWASPWTPPSWIKRNGFYAEAPGRAGMKDNGIRPDQVGHEGEDMFILDEPHLRAYAKYFGRFIDAYLAEGIRVGMVMPQNEFNSAQNFPSCTWTPEGLAKFIRHLGPEMSAREVAVFFGTLERGDPKMLEAVMADPEAGRYISGVGMQWAGKNALPAVHRKFPKLTVYQSEQECGDGSNSWEYTGYCWQLMKHYIRSGASGYMYWNISLGKGELSTWGWAQNSLVSVDDAAKSFRYNHDFYLMKHLSHFVDVGAKRVETTGTCDDALGFVNPDGTVVLLLRNASPHDQRVEIHAGGSVVTAQLLGDSISTVSLKVG</sequence>
<evidence type="ECO:0000256" key="4">
    <source>
        <dbReference type="RuleBase" id="RU361188"/>
    </source>
</evidence>
<evidence type="ECO:0000256" key="2">
    <source>
        <dbReference type="ARBA" id="ARBA00022729"/>
    </source>
</evidence>
<dbReference type="InterPro" id="IPR001139">
    <property type="entry name" value="Glyco_hydro_30"/>
</dbReference>
<keyword evidence="8" id="KW-1185">Reference proteome</keyword>
<dbReference type="Gene3D" id="3.20.20.80">
    <property type="entry name" value="Glycosidases"/>
    <property type="match status" value="1"/>
</dbReference>